<reference evidence="1" key="1">
    <citation type="submission" date="2020-05" db="EMBL/GenBank/DDBJ databases">
        <title>Large-scale comparative analyses of tick genomes elucidate their genetic diversity and vector capacities.</title>
        <authorList>
            <person name="Jia N."/>
            <person name="Wang J."/>
            <person name="Shi W."/>
            <person name="Du L."/>
            <person name="Sun Y."/>
            <person name="Zhan W."/>
            <person name="Jiang J."/>
            <person name="Wang Q."/>
            <person name="Zhang B."/>
            <person name="Ji P."/>
            <person name="Sakyi L.B."/>
            <person name="Cui X."/>
            <person name="Yuan T."/>
            <person name="Jiang B."/>
            <person name="Yang W."/>
            <person name="Lam T.T.-Y."/>
            <person name="Chang Q."/>
            <person name="Ding S."/>
            <person name="Wang X."/>
            <person name="Zhu J."/>
            <person name="Ruan X."/>
            <person name="Zhao L."/>
            <person name="Wei J."/>
            <person name="Que T."/>
            <person name="Du C."/>
            <person name="Cheng J."/>
            <person name="Dai P."/>
            <person name="Han X."/>
            <person name="Huang E."/>
            <person name="Gao Y."/>
            <person name="Liu J."/>
            <person name="Shao H."/>
            <person name="Ye R."/>
            <person name="Li L."/>
            <person name="Wei W."/>
            <person name="Wang X."/>
            <person name="Wang C."/>
            <person name="Yang T."/>
            <person name="Huo Q."/>
            <person name="Li W."/>
            <person name="Guo W."/>
            <person name="Chen H."/>
            <person name="Zhou L."/>
            <person name="Ni X."/>
            <person name="Tian J."/>
            <person name="Zhou Y."/>
            <person name="Sheng Y."/>
            <person name="Liu T."/>
            <person name="Pan Y."/>
            <person name="Xia L."/>
            <person name="Li J."/>
            <person name="Zhao F."/>
            <person name="Cao W."/>
        </authorList>
    </citation>
    <scope>NUCLEOTIDE SEQUENCE</scope>
    <source>
        <strain evidence="1">Hyas-2018</strain>
    </source>
</reference>
<sequence>MEKKPADPTNDDAGKANAMFTATFQAAQLFYDDDSWKREFAPAAIAMAMPGLREQRTTRQYCDVVFLGSDGVETWAHRFVMSYSNGGYEFLAEAAYRFVLSNFNQVSRNAAQFLELTPEEMQTILEDRRLHARSEVEDTFQAILKWISADVTRKRYLAKFLTFVRFARCTIGSHGLQNANCFRRYREFESVLIHPEVQTDRDSLSVLNAIHQSLLQPLEEVDDVAGVDMSRKLWLEPRMPKDILFVYGGWTLSATNTMLTYNCRAQTWRTIMGNEYTPPRLARLPEETLRNCYCVIRCRAYHGVAVIDSCIYFVGGFDGNNCYHSLVCFDVPLARWSPKANMAYERCYVSVAVLQASNESRDRHYVVPWLKPSRELSGNSNRQAENRACARGHIYAMGGFDGRRRTNTVERYEIKKNQWYRVSDMNDVRSDASAAAVCGRIYIAGGYTGLIVLDTVECYDPSTDVWTRIATMSSPRSGLKVVAHEEALYIIGGYSGQEPLSSMVEFDVKRARFSELPSLPEARSSFGAAVLEGSIYIIGGFNGMVTVKTVERYDISARKWYTAPRIHTNRSASAACTVENVDNPGPAFEIRLPLPFFKVVVVRRLVIGILQGKNGADTENREIKERKLGPQPPPLGGLNQRRFSDGGQSLEEGFGDQFP</sequence>
<comment type="caution">
    <text evidence="1">The sequence shown here is derived from an EMBL/GenBank/DDBJ whole genome shotgun (WGS) entry which is preliminary data.</text>
</comment>
<accession>A0ACB7TBL5</accession>
<keyword evidence="2" id="KW-1185">Reference proteome</keyword>
<dbReference type="EMBL" id="CM023481">
    <property type="protein sequence ID" value="KAH6944458.1"/>
    <property type="molecule type" value="Genomic_DNA"/>
</dbReference>
<proteinExistence type="predicted"/>
<evidence type="ECO:0000313" key="2">
    <source>
        <dbReference type="Proteomes" id="UP000821845"/>
    </source>
</evidence>
<organism evidence="1 2">
    <name type="scientific">Hyalomma asiaticum</name>
    <name type="common">Tick</name>
    <dbReference type="NCBI Taxonomy" id="266040"/>
    <lineage>
        <taxon>Eukaryota</taxon>
        <taxon>Metazoa</taxon>
        <taxon>Ecdysozoa</taxon>
        <taxon>Arthropoda</taxon>
        <taxon>Chelicerata</taxon>
        <taxon>Arachnida</taxon>
        <taxon>Acari</taxon>
        <taxon>Parasitiformes</taxon>
        <taxon>Ixodida</taxon>
        <taxon>Ixodoidea</taxon>
        <taxon>Ixodidae</taxon>
        <taxon>Hyalomminae</taxon>
        <taxon>Hyalomma</taxon>
    </lineage>
</organism>
<protein>
    <submittedName>
        <fullName evidence="1">Uncharacterized protein</fullName>
    </submittedName>
</protein>
<dbReference type="Proteomes" id="UP000821845">
    <property type="component" value="Chromosome 1"/>
</dbReference>
<gene>
    <name evidence="1" type="ORF">HPB50_003282</name>
</gene>
<evidence type="ECO:0000313" key="1">
    <source>
        <dbReference type="EMBL" id="KAH6944458.1"/>
    </source>
</evidence>
<name>A0ACB7TBL5_HYAAI</name>